<feature type="region of interest" description="Disordered" evidence="2">
    <location>
        <begin position="422"/>
        <end position="448"/>
    </location>
</feature>
<evidence type="ECO:0000256" key="3">
    <source>
        <dbReference type="SAM" id="Phobius"/>
    </source>
</evidence>
<feature type="coiled-coil region" evidence="1">
    <location>
        <begin position="232"/>
        <end position="273"/>
    </location>
</feature>
<keyword evidence="3" id="KW-1133">Transmembrane helix</keyword>
<dbReference type="NCBIfam" id="TIGR00254">
    <property type="entry name" value="GGDEF"/>
    <property type="match status" value="1"/>
</dbReference>
<accession>A0A094JXX0</accession>
<dbReference type="GO" id="GO:0016020">
    <property type="term" value="C:membrane"/>
    <property type="evidence" value="ECO:0007669"/>
    <property type="project" value="InterPro"/>
</dbReference>
<comment type="caution">
    <text evidence="6">The sequence shown here is derived from an EMBL/GenBank/DDBJ whole genome shotgun (WGS) entry which is preliminary data.</text>
</comment>
<evidence type="ECO:0000313" key="6">
    <source>
        <dbReference type="EMBL" id="KFZ37276.1"/>
    </source>
</evidence>
<dbReference type="CDD" id="cd01949">
    <property type="entry name" value="GGDEF"/>
    <property type="match status" value="1"/>
</dbReference>
<dbReference type="STRING" id="1515746.HR45_11415"/>
<dbReference type="Gene3D" id="3.30.70.270">
    <property type="match status" value="1"/>
</dbReference>
<evidence type="ECO:0000259" key="4">
    <source>
        <dbReference type="PROSITE" id="PS50885"/>
    </source>
</evidence>
<dbReference type="OrthoDB" id="766410at2"/>
<keyword evidence="3" id="KW-0812">Transmembrane</keyword>
<dbReference type="InterPro" id="IPR003660">
    <property type="entry name" value="HAMP_dom"/>
</dbReference>
<dbReference type="RefSeq" id="WP_037442958.1">
    <property type="nucleotide sequence ID" value="NZ_JPEO01000007.1"/>
</dbReference>
<feature type="transmembrane region" description="Helical" evidence="3">
    <location>
        <begin position="169"/>
        <end position="188"/>
    </location>
</feature>
<evidence type="ECO:0000256" key="2">
    <source>
        <dbReference type="SAM" id="MobiDB-lite"/>
    </source>
</evidence>
<dbReference type="PANTHER" id="PTHR46663:SF2">
    <property type="entry name" value="GGDEF DOMAIN-CONTAINING PROTEIN"/>
    <property type="match status" value="1"/>
</dbReference>
<keyword evidence="1" id="KW-0175">Coiled coil</keyword>
<evidence type="ECO:0000259" key="5">
    <source>
        <dbReference type="PROSITE" id="PS50887"/>
    </source>
</evidence>
<feature type="compositionally biased region" description="Polar residues" evidence="2">
    <location>
        <begin position="431"/>
        <end position="442"/>
    </location>
</feature>
<dbReference type="PANTHER" id="PTHR46663">
    <property type="entry name" value="DIGUANYLATE CYCLASE DGCT-RELATED"/>
    <property type="match status" value="1"/>
</dbReference>
<dbReference type="GO" id="GO:0007165">
    <property type="term" value="P:signal transduction"/>
    <property type="evidence" value="ECO:0007669"/>
    <property type="project" value="InterPro"/>
</dbReference>
<dbReference type="CDD" id="cd06225">
    <property type="entry name" value="HAMP"/>
    <property type="match status" value="1"/>
</dbReference>
<sequence>MKLSKRLKLLVVFCITLTVMLAFALFGQRKDMMHSYEKINQLIEVQLSIDLLRSNLWLLQQFQDKKAIIETRSSLDRLERMIAITSELSLNQYEQQLLNNIQRHENNLDTLLSLSEKNLGSSNEANAAITSNASLTARYNMIIQSLSEDSLRFQQVTIRNSQQSETRHLYFNAALVLAIATLVTLFSLQTLTSFRRKFFTLKKGIEEVADGDLCSKVKVPPGDEFAELCDAFNQMKDELMHTMQRRDELQQEVEQQTEQLRQQQDKLRQMAEYDDLTGIYNRGAAQNYISLSLERCRRQELQAAMLFIDLDNFKPINDEFGHKIGDCVLAAIASRLKDNLRASDIIARIGGDEFIIWLDPITDEQQLESVKHKLKDMGKDIFIEELQQMLDVGLSIGSSIFPQHGASITELISHADQQMYLHKKKRKSDQQSETAETATSAPNKEMAPLVFVDFRSEK</sequence>
<gene>
    <name evidence="6" type="ORF">HR45_11415</name>
</gene>
<organism evidence="6 7">
    <name type="scientific">Shewanella mangrovi</name>
    <dbReference type="NCBI Taxonomy" id="1515746"/>
    <lineage>
        <taxon>Bacteria</taxon>
        <taxon>Pseudomonadati</taxon>
        <taxon>Pseudomonadota</taxon>
        <taxon>Gammaproteobacteria</taxon>
        <taxon>Alteromonadales</taxon>
        <taxon>Shewanellaceae</taxon>
        <taxon>Shewanella</taxon>
    </lineage>
</organism>
<name>A0A094JXX0_9GAMM</name>
<feature type="domain" description="HAMP" evidence="4">
    <location>
        <begin position="201"/>
        <end position="244"/>
    </location>
</feature>
<proteinExistence type="predicted"/>
<dbReference type="Gene3D" id="6.10.340.10">
    <property type="match status" value="1"/>
</dbReference>
<dbReference type="Pfam" id="PF00672">
    <property type="entry name" value="HAMP"/>
    <property type="match status" value="1"/>
</dbReference>
<dbReference type="InterPro" id="IPR029787">
    <property type="entry name" value="Nucleotide_cyclase"/>
</dbReference>
<dbReference type="eggNOG" id="COG2199">
    <property type="taxonomic scope" value="Bacteria"/>
</dbReference>
<dbReference type="InterPro" id="IPR000160">
    <property type="entry name" value="GGDEF_dom"/>
</dbReference>
<keyword evidence="7" id="KW-1185">Reference proteome</keyword>
<evidence type="ECO:0000256" key="1">
    <source>
        <dbReference type="SAM" id="Coils"/>
    </source>
</evidence>
<dbReference type="SMART" id="SM00267">
    <property type="entry name" value="GGDEF"/>
    <property type="match status" value="1"/>
</dbReference>
<dbReference type="SUPFAM" id="SSF158472">
    <property type="entry name" value="HAMP domain-like"/>
    <property type="match status" value="1"/>
</dbReference>
<protein>
    <recommendedName>
        <fullName evidence="8">Diguanylate cyclase</fullName>
    </recommendedName>
</protein>
<dbReference type="SMART" id="SM00304">
    <property type="entry name" value="HAMP"/>
    <property type="match status" value="1"/>
</dbReference>
<dbReference type="PROSITE" id="PS50887">
    <property type="entry name" value="GGDEF"/>
    <property type="match status" value="1"/>
</dbReference>
<dbReference type="AlphaFoldDB" id="A0A094JXX0"/>
<dbReference type="SUPFAM" id="SSF55073">
    <property type="entry name" value="Nucleotide cyclase"/>
    <property type="match status" value="1"/>
</dbReference>
<dbReference type="InterPro" id="IPR043128">
    <property type="entry name" value="Rev_trsase/Diguanyl_cyclase"/>
</dbReference>
<evidence type="ECO:0008006" key="8">
    <source>
        <dbReference type="Google" id="ProtNLM"/>
    </source>
</evidence>
<reference evidence="6 7" key="1">
    <citation type="submission" date="2014-06" db="EMBL/GenBank/DDBJ databases">
        <title>Shewanella sp. YQH10.</title>
        <authorList>
            <person name="Liu Y."/>
            <person name="Zeng R."/>
        </authorList>
    </citation>
    <scope>NUCLEOTIDE SEQUENCE [LARGE SCALE GENOMIC DNA]</scope>
    <source>
        <strain evidence="6 7">YQH10</strain>
    </source>
</reference>
<dbReference type="InterPro" id="IPR052163">
    <property type="entry name" value="DGC-Regulatory_Protein"/>
</dbReference>
<dbReference type="Pfam" id="PF00990">
    <property type="entry name" value="GGDEF"/>
    <property type="match status" value="1"/>
</dbReference>
<evidence type="ECO:0000313" key="7">
    <source>
        <dbReference type="Proteomes" id="UP000029264"/>
    </source>
</evidence>
<dbReference type="Proteomes" id="UP000029264">
    <property type="component" value="Unassembled WGS sequence"/>
</dbReference>
<keyword evidence="3" id="KW-0472">Membrane</keyword>
<dbReference type="EMBL" id="JPEO01000007">
    <property type="protein sequence ID" value="KFZ37276.1"/>
    <property type="molecule type" value="Genomic_DNA"/>
</dbReference>
<dbReference type="PROSITE" id="PS50885">
    <property type="entry name" value="HAMP"/>
    <property type="match status" value="1"/>
</dbReference>
<feature type="domain" description="GGDEF" evidence="5">
    <location>
        <begin position="301"/>
        <end position="437"/>
    </location>
</feature>